<proteinExistence type="predicted"/>
<evidence type="ECO:0008006" key="4">
    <source>
        <dbReference type="Google" id="ProtNLM"/>
    </source>
</evidence>
<organism evidence="2 3">
    <name type="scientific">Sphingobacterium griseoflavum</name>
    <dbReference type="NCBI Taxonomy" id="1474952"/>
    <lineage>
        <taxon>Bacteria</taxon>
        <taxon>Pseudomonadati</taxon>
        <taxon>Bacteroidota</taxon>
        <taxon>Sphingobacteriia</taxon>
        <taxon>Sphingobacteriales</taxon>
        <taxon>Sphingobacteriaceae</taxon>
        <taxon>Sphingobacterium</taxon>
    </lineage>
</organism>
<reference evidence="3" key="1">
    <citation type="journal article" date="2019" name="Int. J. Syst. Evol. Microbiol.">
        <title>The Global Catalogue of Microorganisms (GCM) 10K type strain sequencing project: providing services to taxonomists for standard genome sequencing and annotation.</title>
        <authorList>
            <consortium name="The Broad Institute Genomics Platform"/>
            <consortium name="The Broad Institute Genome Sequencing Center for Infectious Disease"/>
            <person name="Wu L."/>
            <person name="Ma J."/>
        </authorList>
    </citation>
    <scope>NUCLEOTIDE SEQUENCE [LARGE SCALE GENOMIC DNA]</scope>
    <source>
        <strain evidence="3">CGMCC 1.12966</strain>
    </source>
</reference>
<evidence type="ECO:0000313" key="3">
    <source>
        <dbReference type="Proteomes" id="UP000620550"/>
    </source>
</evidence>
<feature type="region of interest" description="Disordered" evidence="1">
    <location>
        <begin position="84"/>
        <end position="287"/>
    </location>
</feature>
<evidence type="ECO:0000256" key="1">
    <source>
        <dbReference type="SAM" id="MobiDB-lite"/>
    </source>
</evidence>
<accession>A0ABQ3HY90</accession>
<evidence type="ECO:0000313" key="2">
    <source>
        <dbReference type="EMBL" id="GHE46500.1"/>
    </source>
</evidence>
<name>A0ABQ3HY90_9SPHI</name>
<dbReference type="RefSeq" id="WP_189627736.1">
    <property type="nucleotide sequence ID" value="NZ_BNAF01000014.1"/>
</dbReference>
<dbReference type="Proteomes" id="UP000620550">
    <property type="component" value="Unassembled WGS sequence"/>
</dbReference>
<keyword evidence="3" id="KW-1185">Reference proteome</keyword>
<protein>
    <recommendedName>
        <fullName evidence="4">Transcriptional regulator</fullName>
    </recommendedName>
</protein>
<comment type="caution">
    <text evidence="2">The sequence shown here is derived from an EMBL/GenBank/DDBJ whole genome shotgun (WGS) entry which is preliminary data.</text>
</comment>
<gene>
    <name evidence="2" type="ORF">GCM10017764_32140</name>
</gene>
<sequence length="287" mass="31904">MTTFEDFFAKKKIDILLLRSEELALYEEFRLHYAQMGEKSFDHTKKFWFNKLRKKYLLIEPEVEKSAPTVIAKADAPAPVLESVTKKPTGFKPRFRNASMNPTDVPQEEINSKENSLTQKEKETPETEAITESQPNKPAGFKPRFKAGVTKPATPEPAQKPDAPTELSETDAKPEQPNKPAGFKPRFKAAVTKPATPEPAQKPDAPTELSETDAKPEQPNKPAGFKPRFKAGVTKPATPEPAQKPDAPTELSETDAKPEQPNKPAGFKPRFKAGVTKSKPTDENRSE</sequence>
<dbReference type="EMBL" id="BNAF01000014">
    <property type="protein sequence ID" value="GHE46500.1"/>
    <property type="molecule type" value="Genomic_DNA"/>
</dbReference>